<proteinExistence type="predicted"/>
<dbReference type="AlphaFoldDB" id="A0A9P7EGM8"/>
<feature type="compositionally biased region" description="Polar residues" evidence="1">
    <location>
        <begin position="13"/>
        <end position="28"/>
    </location>
</feature>
<dbReference type="OrthoDB" id="2686933at2759"/>
<comment type="caution">
    <text evidence="2">The sequence shown here is derived from an EMBL/GenBank/DDBJ whole genome shotgun (WGS) entry which is preliminary data.</text>
</comment>
<reference evidence="2" key="1">
    <citation type="journal article" date="2020" name="New Phytol.">
        <title>Comparative genomics reveals dynamic genome evolution in host specialist ectomycorrhizal fungi.</title>
        <authorList>
            <person name="Lofgren L.A."/>
            <person name="Nguyen N.H."/>
            <person name="Vilgalys R."/>
            <person name="Ruytinx J."/>
            <person name="Liao H.L."/>
            <person name="Branco S."/>
            <person name="Kuo A."/>
            <person name="LaButti K."/>
            <person name="Lipzen A."/>
            <person name="Andreopoulos W."/>
            <person name="Pangilinan J."/>
            <person name="Riley R."/>
            <person name="Hundley H."/>
            <person name="Na H."/>
            <person name="Barry K."/>
            <person name="Grigoriev I.V."/>
            <person name="Stajich J.E."/>
            <person name="Kennedy P.G."/>
        </authorList>
    </citation>
    <scope>NUCLEOTIDE SEQUENCE</scope>
    <source>
        <strain evidence="2">MN1</strain>
    </source>
</reference>
<name>A0A9P7EGM8_9AGAM</name>
<feature type="region of interest" description="Disordered" evidence="1">
    <location>
        <begin position="1"/>
        <end position="29"/>
    </location>
</feature>
<sequence length="103" mass="11570">MSQPGAVDDVSQPPGSSQLIAVGNSQADSEGVARQRWKIAQLEEKLQVLESGQATKWRETNYYVSKGRAIRHIVTLYDAIEDLIAEHDRRWDSNESDENVTVE</sequence>
<evidence type="ECO:0000313" key="2">
    <source>
        <dbReference type="EMBL" id="KAG1821538.1"/>
    </source>
</evidence>
<gene>
    <name evidence="2" type="ORF">BJ212DRAFT_1477410</name>
</gene>
<dbReference type="EMBL" id="JABBWG010000006">
    <property type="protein sequence ID" value="KAG1821538.1"/>
    <property type="molecule type" value="Genomic_DNA"/>
</dbReference>
<dbReference type="RefSeq" id="XP_041196278.1">
    <property type="nucleotide sequence ID" value="XM_041339546.1"/>
</dbReference>
<dbReference type="Proteomes" id="UP000807769">
    <property type="component" value="Unassembled WGS sequence"/>
</dbReference>
<keyword evidence="3" id="KW-1185">Reference proteome</keyword>
<organism evidence="2 3">
    <name type="scientific">Suillus subaureus</name>
    <dbReference type="NCBI Taxonomy" id="48587"/>
    <lineage>
        <taxon>Eukaryota</taxon>
        <taxon>Fungi</taxon>
        <taxon>Dikarya</taxon>
        <taxon>Basidiomycota</taxon>
        <taxon>Agaricomycotina</taxon>
        <taxon>Agaricomycetes</taxon>
        <taxon>Agaricomycetidae</taxon>
        <taxon>Boletales</taxon>
        <taxon>Suillineae</taxon>
        <taxon>Suillaceae</taxon>
        <taxon>Suillus</taxon>
    </lineage>
</organism>
<evidence type="ECO:0000313" key="3">
    <source>
        <dbReference type="Proteomes" id="UP000807769"/>
    </source>
</evidence>
<protein>
    <submittedName>
        <fullName evidence="2">Uncharacterized protein</fullName>
    </submittedName>
</protein>
<evidence type="ECO:0000256" key="1">
    <source>
        <dbReference type="SAM" id="MobiDB-lite"/>
    </source>
</evidence>
<accession>A0A9P7EGM8</accession>
<dbReference type="GeneID" id="64633562"/>